<evidence type="ECO:0000313" key="2">
    <source>
        <dbReference type="Proteomes" id="UP000095009"/>
    </source>
</evidence>
<dbReference type="Proteomes" id="UP000095009">
    <property type="component" value="Unassembled WGS sequence"/>
</dbReference>
<evidence type="ECO:0000313" key="1">
    <source>
        <dbReference type="EMBL" id="ODQ64814.1"/>
    </source>
</evidence>
<gene>
    <name evidence="1" type="ORF">NADFUDRAFT_83682</name>
</gene>
<dbReference type="EMBL" id="KV454411">
    <property type="protein sequence ID" value="ODQ64814.1"/>
    <property type="molecule type" value="Genomic_DNA"/>
</dbReference>
<accession>A0A1E3PHX0</accession>
<protein>
    <submittedName>
        <fullName evidence="1">Uncharacterized protein</fullName>
    </submittedName>
</protein>
<reference evidence="1 2" key="1">
    <citation type="journal article" date="2016" name="Proc. Natl. Acad. Sci. U.S.A.">
        <title>Comparative genomics of biotechnologically important yeasts.</title>
        <authorList>
            <person name="Riley R."/>
            <person name="Haridas S."/>
            <person name="Wolfe K.H."/>
            <person name="Lopes M.R."/>
            <person name="Hittinger C.T."/>
            <person name="Goeker M."/>
            <person name="Salamov A.A."/>
            <person name="Wisecaver J.H."/>
            <person name="Long T.M."/>
            <person name="Calvey C.H."/>
            <person name="Aerts A.L."/>
            <person name="Barry K.W."/>
            <person name="Choi C."/>
            <person name="Clum A."/>
            <person name="Coughlan A.Y."/>
            <person name="Deshpande S."/>
            <person name="Douglass A.P."/>
            <person name="Hanson S.J."/>
            <person name="Klenk H.-P."/>
            <person name="LaButti K.M."/>
            <person name="Lapidus A."/>
            <person name="Lindquist E.A."/>
            <person name="Lipzen A.M."/>
            <person name="Meier-Kolthoff J.P."/>
            <person name="Ohm R.A."/>
            <person name="Otillar R.P."/>
            <person name="Pangilinan J.L."/>
            <person name="Peng Y."/>
            <person name="Rokas A."/>
            <person name="Rosa C.A."/>
            <person name="Scheuner C."/>
            <person name="Sibirny A.A."/>
            <person name="Slot J.C."/>
            <person name="Stielow J.B."/>
            <person name="Sun H."/>
            <person name="Kurtzman C.P."/>
            <person name="Blackwell M."/>
            <person name="Grigoriev I.V."/>
            <person name="Jeffries T.W."/>
        </authorList>
    </citation>
    <scope>NUCLEOTIDE SEQUENCE [LARGE SCALE GENOMIC DNA]</scope>
    <source>
        <strain evidence="1 2">DSM 6958</strain>
    </source>
</reference>
<feature type="non-terminal residue" evidence="1">
    <location>
        <position position="179"/>
    </location>
</feature>
<sequence>MSNQVIAKLESIAKKHGSQLFIWSELIDAILRSVDYQDMELIVPRLQKVLVLARTYGTDQAILYIIERTANLWKQAGFKELAVGLCQALIVYNFPISKLNLVNSDDLNHYWSSEVSRPGEPSFTMASTIKLEIPKPHIIDNSYNRGLPKRSNKILHTTDDLFEVVLGEDISGFYVKLTK</sequence>
<dbReference type="InterPro" id="IPR013633">
    <property type="entry name" value="NRDE-2"/>
</dbReference>
<name>A0A1E3PHX0_9ASCO</name>
<dbReference type="AlphaFoldDB" id="A0A1E3PHX0"/>
<dbReference type="Pfam" id="PF08424">
    <property type="entry name" value="NRDE-2"/>
    <property type="match status" value="1"/>
</dbReference>
<dbReference type="OrthoDB" id="297219at2759"/>
<proteinExistence type="predicted"/>
<keyword evidence="2" id="KW-1185">Reference proteome</keyword>
<organism evidence="1 2">
    <name type="scientific">Nadsonia fulvescens var. elongata DSM 6958</name>
    <dbReference type="NCBI Taxonomy" id="857566"/>
    <lineage>
        <taxon>Eukaryota</taxon>
        <taxon>Fungi</taxon>
        <taxon>Dikarya</taxon>
        <taxon>Ascomycota</taxon>
        <taxon>Saccharomycotina</taxon>
        <taxon>Dipodascomycetes</taxon>
        <taxon>Dipodascales</taxon>
        <taxon>Dipodascales incertae sedis</taxon>
        <taxon>Nadsonia</taxon>
    </lineage>
</organism>